<sequence length="62" mass="7033">MWISLETVQTIMICIENDCENEAAVRLHIPWADNRDVCTAHARVLVQKDGVVAEPLEGVDWK</sequence>
<evidence type="ECO:0000259" key="1">
    <source>
        <dbReference type="Pfam" id="PF26046"/>
    </source>
</evidence>
<name>A0A1N6XHS5_9EURY</name>
<dbReference type="InterPro" id="IPR058327">
    <property type="entry name" value="DUF8014"/>
</dbReference>
<dbReference type="Proteomes" id="UP000186914">
    <property type="component" value="Unassembled WGS sequence"/>
</dbReference>
<dbReference type="EMBL" id="FTNO01000001">
    <property type="protein sequence ID" value="SIR01894.1"/>
    <property type="molecule type" value="Genomic_DNA"/>
</dbReference>
<accession>A0A1N6XHS5</accession>
<dbReference type="AlphaFoldDB" id="A0A1N6XHS5"/>
<evidence type="ECO:0000313" key="3">
    <source>
        <dbReference type="Proteomes" id="UP000186914"/>
    </source>
</evidence>
<dbReference type="Pfam" id="PF26046">
    <property type="entry name" value="DUF8014"/>
    <property type="match status" value="1"/>
</dbReference>
<reference evidence="3" key="1">
    <citation type="submission" date="2017-01" db="EMBL/GenBank/DDBJ databases">
        <authorList>
            <person name="Varghese N."/>
            <person name="Submissions S."/>
        </authorList>
    </citation>
    <scope>NUCLEOTIDE SEQUENCE [LARGE SCALE GENOMIC DNA]</scope>
    <source>
        <strain evidence="3">CGMCC 1.7737</strain>
    </source>
</reference>
<gene>
    <name evidence="2" type="ORF">SAMN05421858_1140</name>
</gene>
<evidence type="ECO:0000313" key="2">
    <source>
        <dbReference type="EMBL" id="SIR01894.1"/>
    </source>
</evidence>
<proteinExistence type="predicted"/>
<organism evidence="2 3">
    <name type="scientific">Haladaptatus litoreus</name>
    <dbReference type="NCBI Taxonomy" id="553468"/>
    <lineage>
        <taxon>Archaea</taxon>
        <taxon>Methanobacteriati</taxon>
        <taxon>Methanobacteriota</taxon>
        <taxon>Stenosarchaea group</taxon>
        <taxon>Halobacteria</taxon>
        <taxon>Halobacteriales</taxon>
        <taxon>Haladaptataceae</taxon>
        <taxon>Haladaptatus</taxon>
    </lineage>
</organism>
<protein>
    <recommendedName>
        <fullName evidence="1">DUF8014 domain-containing protein</fullName>
    </recommendedName>
</protein>
<keyword evidence="3" id="KW-1185">Reference proteome</keyword>
<feature type="domain" description="DUF8014" evidence="1">
    <location>
        <begin position="12"/>
        <end position="60"/>
    </location>
</feature>